<gene>
    <name evidence="1" type="ORF">OV287_32700</name>
</gene>
<name>A0ABT4AC34_9BACT</name>
<evidence type="ECO:0000313" key="2">
    <source>
        <dbReference type="Proteomes" id="UP001207654"/>
    </source>
</evidence>
<sequence length="269" mass="29527">MTNAGIESDVKTLLEDISSVTHQSSLAGDSAQWFKEIVEAFSQTFPTTTADAIFGFLTILSIQPEVGHSTNLNLNYFELADKILKLSEIDLKISEAISIGRELVDIVKQKSHATHAVVPITEDTLRASKGVTAKDVLHVLSLSADAYNILKKHEGQALLTLSRLHRLCKRSGVSENLISQFCELKAEWDVWYRTAQHEGDLIEFLSLRDECNKLLAAHAARAIDFPLLAKSAADLADKYRPQLTTSVPINKKLVLGHILALAAETGANL</sequence>
<accession>A0ABT4AC34</accession>
<proteinExistence type="predicted"/>
<dbReference type="Proteomes" id="UP001207654">
    <property type="component" value="Unassembled WGS sequence"/>
</dbReference>
<dbReference type="EMBL" id="JAPNKA010000001">
    <property type="protein sequence ID" value="MCY1079231.1"/>
    <property type="molecule type" value="Genomic_DNA"/>
</dbReference>
<dbReference type="RefSeq" id="WP_267537964.1">
    <property type="nucleotide sequence ID" value="NZ_JAPNKA010000001.1"/>
</dbReference>
<organism evidence="1 2">
    <name type="scientific">Archangium lansingense</name>
    <dbReference type="NCBI Taxonomy" id="2995310"/>
    <lineage>
        <taxon>Bacteria</taxon>
        <taxon>Pseudomonadati</taxon>
        <taxon>Myxococcota</taxon>
        <taxon>Myxococcia</taxon>
        <taxon>Myxococcales</taxon>
        <taxon>Cystobacterineae</taxon>
        <taxon>Archangiaceae</taxon>
        <taxon>Archangium</taxon>
    </lineage>
</organism>
<evidence type="ECO:0000313" key="1">
    <source>
        <dbReference type="EMBL" id="MCY1079231.1"/>
    </source>
</evidence>
<keyword evidence="2" id="KW-1185">Reference proteome</keyword>
<comment type="caution">
    <text evidence="1">The sequence shown here is derived from an EMBL/GenBank/DDBJ whole genome shotgun (WGS) entry which is preliminary data.</text>
</comment>
<reference evidence="1 2" key="1">
    <citation type="submission" date="2022-11" db="EMBL/GenBank/DDBJ databases">
        <title>Minimal conservation of predation-associated metabolite biosynthetic gene clusters underscores biosynthetic potential of Myxococcota including descriptions for ten novel species: Archangium lansinium sp. nov., Myxococcus landrumus sp. nov., Nannocystis bai.</title>
        <authorList>
            <person name="Ahearne A."/>
            <person name="Stevens C."/>
            <person name="Phillips K."/>
        </authorList>
    </citation>
    <scope>NUCLEOTIDE SEQUENCE [LARGE SCALE GENOMIC DNA]</scope>
    <source>
        <strain evidence="1 2">MIWBW</strain>
    </source>
</reference>
<protein>
    <submittedName>
        <fullName evidence="1">Uncharacterized protein</fullName>
    </submittedName>
</protein>